<reference evidence="1 2" key="1">
    <citation type="journal article" date="2019" name="Int. J. Syst. Evol. Microbiol.">
        <title>The Global Catalogue of Microorganisms (GCM) 10K type strain sequencing project: providing services to taxonomists for standard genome sequencing and annotation.</title>
        <authorList>
            <consortium name="The Broad Institute Genomics Platform"/>
            <consortium name="The Broad Institute Genome Sequencing Center for Infectious Disease"/>
            <person name="Wu L."/>
            <person name="Ma J."/>
        </authorList>
    </citation>
    <scope>NUCLEOTIDE SEQUENCE [LARGE SCALE GENOMIC DNA]</scope>
    <source>
        <strain evidence="1 2">JCM 14303</strain>
    </source>
</reference>
<accession>A0ABN2C9A7</accession>
<evidence type="ECO:0000313" key="2">
    <source>
        <dbReference type="Proteomes" id="UP001500363"/>
    </source>
</evidence>
<sequence length="60" mass="6458">MSKELKVAFARPVEEPMLWLPDAVAGAVTAAVLGDQRWVDQLAGVITRYDGWCGEQSAPG</sequence>
<protein>
    <submittedName>
        <fullName evidence="1">Uncharacterized protein</fullName>
    </submittedName>
</protein>
<proteinExistence type="predicted"/>
<gene>
    <name evidence="1" type="ORF">GCM10009741_67040</name>
</gene>
<dbReference type="EMBL" id="BAAANC010000004">
    <property type="protein sequence ID" value="GAA1553100.1"/>
    <property type="molecule type" value="Genomic_DNA"/>
</dbReference>
<keyword evidence="2" id="KW-1185">Reference proteome</keyword>
<dbReference type="RefSeq" id="WP_344181478.1">
    <property type="nucleotide sequence ID" value="NZ_BAAANC010000004.1"/>
</dbReference>
<name>A0ABN2C9A7_9ACTN</name>
<organism evidence="1 2">
    <name type="scientific">Kribbella lupini</name>
    <dbReference type="NCBI Taxonomy" id="291602"/>
    <lineage>
        <taxon>Bacteria</taxon>
        <taxon>Bacillati</taxon>
        <taxon>Actinomycetota</taxon>
        <taxon>Actinomycetes</taxon>
        <taxon>Propionibacteriales</taxon>
        <taxon>Kribbellaceae</taxon>
        <taxon>Kribbella</taxon>
    </lineage>
</organism>
<evidence type="ECO:0000313" key="1">
    <source>
        <dbReference type="EMBL" id="GAA1553100.1"/>
    </source>
</evidence>
<dbReference type="Proteomes" id="UP001500363">
    <property type="component" value="Unassembled WGS sequence"/>
</dbReference>
<comment type="caution">
    <text evidence="1">The sequence shown here is derived from an EMBL/GenBank/DDBJ whole genome shotgun (WGS) entry which is preliminary data.</text>
</comment>